<reference evidence="8 10" key="1">
    <citation type="submission" date="2015-11" db="EMBL/GenBank/DDBJ databases">
        <title>Genomic analysis of 38 Legionella species identifies large and diverse effector repertoires.</title>
        <authorList>
            <person name="Burstein D."/>
            <person name="Amaro F."/>
            <person name="Zusman T."/>
            <person name="Lifshitz Z."/>
            <person name="Cohen O."/>
            <person name="Gilbert J.A."/>
            <person name="Pupko T."/>
            <person name="Shuman H.A."/>
            <person name="Segal G."/>
        </authorList>
    </citation>
    <scope>NUCLEOTIDE SEQUENCE [LARGE SCALE GENOMIC DNA]</scope>
    <source>
        <strain evidence="8 10">Lyon 8420412</strain>
    </source>
</reference>
<evidence type="ECO:0000256" key="1">
    <source>
        <dbReference type="ARBA" id="ARBA00001974"/>
    </source>
</evidence>
<dbReference type="GO" id="GO:0071949">
    <property type="term" value="F:FAD binding"/>
    <property type="evidence" value="ECO:0007669"/>
    <property type="project" value="InterPro"/>
</dbReference>
<dbReference type="InterPro" id="IPR002938">
    <property type="entry name" value="FAD-bd"/>
</dbReference>
<evidence type="ECO:0000313" key="10">
    <source>
        <dbReference type="Proteomes" id="UP000054691"/>
    </source>
</evidence>
<keyword evidence="2" id="KW-0285">Flavoprotein</keyword>
<name>A0A378JG95_9GAMM</name>
<evidence type="ECO:0000313" key="8">
    <source>
        <dbReference type="EMBL" id="KTD13711.1"/>
    </source>
</evidence>
<keyword evidence="10" id="KW-1185">Reference proteome</keyword>
<accession>A0A378JG95</accession>
<dbReference type="EMBL" id="UGOB01000001">
    <property type="protein sequence ID" value="STX45978.1"/>
    <property type="molecule type" value="Genomic_DNA"/>
</dbReference>
<dbReference type="Gene3D" id="3.50.50.60">
    <property type="entry name" value="FAD/NAD(P)-binding domain"/>
    <property type="match status" value="1"/>
</dbReference>
<organism evidence="9 11">
    <name type="scientific">Legionella gratiana</name>
    <dbReference type="NCBI Taxonomy" id="45066"/>
    <lineage>
        <taxon>Bacteria</taxon>
        <taxon>Pseudomonadati</taxon>
        <taxon>Pseudomonadota</taxon>
        <taxon>Gammaproteobacteria</taxon>
        <taxon>Legionellales</taxon>
        <taxon>Legionellaceae</taxon>
        <taxon>Legionella</taxon>
    </lineage>
</organism>
<dbReference type="Proteomes" id="UP000054691">
    <property type="component" value="Unassembled WGS sequence"/>
</dbReference>
<dbReference type="Pfam" id="PF01494">
    <property type="entry name" value="FAD_binding_3"/>
    <property type="match status" value="1"/>
</dbReference>
<dbReference type="STRING" id="45066.Lgra_0846"/>
<dbReference type="RefSeq" id="WP_058498041.1">
    <property type="nucleotide sequence ID" value="NZ_CAAAHW010000012.1"/>
</dbReference>
<evidence type="ECO:0000313" key="11">
    <source>
        <dbReference type="Proteomes" id="UP000254476"/>
    </source>
</evidence>
<evidence type="ECO:0000256" key="3">
    <source>
        <dbReference type="ARBA" id="ARBA00022827"/>
    </source>
</evidence>
<dbReference type="Proteomes" id="UP000254476">
    <property type="component" value="Unassembled WGS sequence"/>
</dbReference>
<dbReference type="SUPFAM" id="SSF51905">
    <property type="entry name" value="FAD/NAD(P)-binding domain"/>
    <property type="match status" value="1"/>
</dbReference>
<comment type="cofactor">
    <cofactor evidence="1">
        <name>FAD</name>
        <dbReference type="ChEBI" id="CHEBI:57692"/>
    </cofactor>
</comment>
<keyword evidence="3" id="KW-0274">FAD</keyword>
<dbReference type="PANTHER" id="PTHR46028">
    <property type="entry name" value="KYNURENINE 3-MONOOXYGENASE"/>
    <property type="match status" value="1"/>
</dbReference>
<evidence type="ECO:0000313" key="9">
    <source>
        <dbReference type="EMBL" id="STX45978.1"/>
    </source>
</evidence>
<keyword evidence="6 9" id="KW-0503">Monooxygenase</keyword>
<dbReference type="PRINTS" id="PR00420">
    <property type="entry name" value="RNGMNOXGNASE"/>
</dbReference>
<evidence type="ECO:0000256" key="4">
    <source>
        <dbReference type="ARBA" id="ARBA00022857"/>
    </source>
</evidence>
<keyword evidence="4" id="KW-0521">NADP</keyword>
<evidence type="ECO:0000256" key="6">
    <source>
        <dbReference type="ARBA" id="ARBA00023033"/>
    </source>
</evidence>
<sequence>MRIAIIGAGLTGLMLSLYLARRGYQIDIYEQRPDPRMTTHRFDKGRKMSIDLSSRGLLSLTEIGLAEKILSKSVPMRDRIIHLPNEEIISLAYGKYENDCIHTVSRSQLHFDLLHETESVPAIMVHFNQVFVDMDTTSGESILFDNNLKKQYNIKPFFLFGCDGANSMVRKCIEKQKESTFQHSYFPYQYKELTIPYLENHPLQLEAMHMWPRKNSMLVAQPNYDHSFTCAFLLPSTGEYSFEMLEKDHPPQKMLTYFKDQYSDVFPFISNLENDLYNNPIGSLVTINEGHWNLDKVALMGDSMHAMVPFLGQGLNCCFEDCYLFNQFLDKYNDDWQTAIPAFEELRKKDTNAITIMSLENYPELFDSDLQKSILLREIEHYLMVNFKDSFATYHNLTCFSLHSYSYINSIRLIQKEMIKDISQTINNIKELNKEKIQLFLEDYHKKICEMNVMN</sequence>
<gene>
    <name evidence="9" type="primary">kmo_2</name>
    <name evidence="8" type="ORF">Lgra_0846</name>
    <name evidence="9" type="ORF">NCTC12388_02724</name>
</gene>
<dbReference type="GO" id="GO:0070189">
    <property type="term" value="P:kynurenine metabolic process"/>
    <property type="evidence" value="ECO:0007669"/>
    <property type="project" value="TreeGrafter"/>
</dbReference>
<dbReference type="InterPro" id="IPR036188">
    <property type="entry name" value="FAD/NAD-bd_sf"/>
</dbReference>
<dbReference type="PANTHER" id="PTHR46028:SF2">
    <property type="entry name" value="KYNURENINE 3-MONOOXYGENASE"/>
    <property type="match status" value="1"/>
</dbReference>
<feature type="domain" description="FAD-binding" evidence="7">
    <location>
        <begin position="3"/>
        <end position="196"/>
    </location>
</feature>
<reference evidence="9 11" key="2">
    <citation type="submission" date="2018-06" db="EMBL/GenBank/DDBJ databases">
        <authorList>
            <consortium name="Pathogen Informatics"/>
            <person name="Doyle S."/>
        </authorList>
    </citation>
    <scope>NUCLEOTIDE SEQUENCE [LARGE SCALE GENOMIC DNA]</scope>
    <source>
        <strain evidence="9 11">NCTC12388</strain>
    </source>
</reference>
<proteinExistence type="predicted"/>
<dbReference type="GO" id="GO:0004502">
    <property type="term" value="F:kynurenine 3-monooxygenase activity"/>
    <property type="evidence" value="ECO:0007669"/>
    <property type="project" value="UniProtKB-EC"/>
</dbReference>
<evidence type="ECO:0000256" key="2">
    <source>
        <dbReference type="ARBA" id="ARBA00022630"/>
    </source>
</evidence>
<keyword evidence="5 9" id="KW-0560">Oxidoreductase</keyword>
<dbReference type="AlphaFoldDB" id="A0A378JG95"/>
<evidence type="ECO:0000259" key="7">
    <source>
        <dbReference type="Pfam" id="PF01494"/>
    </source>
</evidence>
<evidence type="ECO:0000256" key="5">
    <source>
        <dbReference type="ARBA" id="ARBA00023002"/>
    </source>
</evidence>
<protein>
    <submittedName>
        <fullName evidence="9">Kynurenine 3-monooxygenase</fullName>
        <ecNumber evidence="9">1.14.13.9</ecNumber>
    </submittedName>
</protein>
<dbReference type="OrthoDB" id="9782160at2"/>
<dbReference type="EC" id="1.14.13.9" evidence="9"/>
<dbReference type="EMBL" id="LNYE01000009">
    <property type="protein sequence ID" value="KTD13711.1"/>
    <property type="molecule type" value="Genomic_DNA"/>
</dbReference>